<sequence>MAFVAPIRVEVDAAPETVDGLRPLALVNYGHLTVMQVRGGRTRGLDLHLARLDAANRELFGRGLDGDRVRDHIRHALGDDIADATIRLVVFRPYDAGDESIMVIVRPPGGMPAAPQGLRTVEYQRPVAHIKHVGAFGQIYHGAAAERAGFDDALLTGPGGVISETSIANIGFFDGGSVIWPDAPLLAGITMQLLEPALAARGIPSRRRTVRVADLPAFATVFVANSGGVAPVRRVDDVTLPIDPGLVGTLFEAYESVPWDVI</sequence>
<dbReference type="NCBIfam" id="NF006734">
    <property type="entry name" value="PRK09266.1"/>
    <property type="match status" value="1"/>
</dbReference>
<comment type="caution">
    <text evidence="1">The sequence shown here is derived from an EMBL/GenBank/DDBJ whole genome shotgun (WGS) entry which is preliminary data.</text>
</comment>
<dbReference type="Gene3D" id="3.20.10.10">
    <property type="entry name" value="D-amino Acid Aminotransferase, subunit A, domain 2"/>
    <property type="match status" value="1"/>
</dbReference>
<dbReference type="InterPro" id="IPR036038">
    <property type="entry name" value="Aminotransferase-like"/>
</dbReference>
<evidence type="ECO:0000313" key="1">
    <source>
        <dbReference type="EMBL" id="GAA0335376.1"/>
    </source>
</evidence>
<evidence type="ECO:0000313" key="2">
    <source>
        <dbReference type="Proteomes" id="UP001501822"/>
    </source>
</evidence>
<dbReference type="SUPFAM" id="SSF56752">
    <property type="entry name" value="D-aminoacid aminotransferase-like PLP-dependent enzymes"/>
    <property type="match status" value="1"/>
</dbReference>
<dbReference type="InterPro" id="IPR001544">
    <property type="entry name" value="Aminotrans_IV"/>
</dbReference>
<accession>A0ABN0WFC4</accession>
<organism evidence="1 2">
    <name type="scientific">Actinoallomurus spadix</name>
    <dbReference type="NCBI Taxonomy" id="79912"/>
    <lineage>
        <taxon>Bacteria</taxon>
        <taxon>Bacillati</taxon>
        <taxon>Actinomycetota</taxon>
        <taxon>Actinomycetes</taxon>
        <taxon>Streptosporangiales</taxon>
        <taxon>Thermomonosporaceae</taxon>
        <taxon>Actinoallomurus</taxon>
    </lineage>
</organism>
<dbReference type="GO" id="GO:0008483">
    <property type="term" value="F:transaminase activity"/>
    <property type="evidence" value="ECO:0007669"/>
    <property type="project" value="UniProtKB-KW"/>
</dbReference>
<dbReference type="EMBL" id="BAAABM010000016">
    <property type="protein sequence ID" value="GAA0335376.1"/>
    <property type="molecule type" value="Genomic_DNA"/>
</dbReference>
<keyword evidence="2" id="KW-1185">Reference proteome</keyword>
<keyword evidence="1" id="KW-0808">Transferase</keyword>
<keyword evidence="1" id="KW-0032">Aminotransferase</keyword>
<protein>
    <submittedName>
        <fullName evidence="1">Aminotransferase class IV family protein</fullName>
    </submittedName>
</protein>
<dbReference type="InterPro" id="IPR043131">
    <property type="entry name" value="BCAT-like_N"/>
</dbReference>
<dbReference type="Proteomes" id="UP001501822">
    <property type="component" value="Unassembled WGS sequence"/>
</dbReference>
<proteinExistence type="predicted"/>
<dbReference type="Pfam" id="PF01063">
    <property type="entry name" value="Aminotran_4"/>
    <property type="match status" value="1"/>
</dbReference>
<dbReference type="Gene3D" id="3.30.470.10">
    <property type="match status" value="1"/>
</dbReference>
<dbReference type="InterPro" id="IPR043132">
    <property type="entry name" value="BCAT-like_C"/>
</dbReference>
<reference evidence="1 2" key="1">
    <citation type="journal article" date="2019" name="Int. J. Syst. Evol. Microbiol.">
        <title>The Global Catalogue of Microorganisms (GCM) 10K type strain sequencing project: providing services to taxonomists for standard genome sequencing and annotation.</title>
        <authorList>
            <consortium name="The Broad Institute Genomics Platform"/>
            <consortium name="The Broad Institute Genome Sequencing Center for Infectious Disease"/>
            <person name="Wu L."/>
            <person name="Ma J."/>
        </authorList>
    </citation>
    <scope>NUCLEOTIDE SEQUENCE [LARGE SCALE GENOMIC DNA]</scope>
    <source>
        <strain evidence="1 2">JCM 3146</strain>
    </source>
</reference>
<name>A0ABN0WFC4_9ACTN</name>
<dbReference type="RefSeq" id="WP_252802954.1">
    <property type="nucleotide sequence ID" value="NZ_BAAABM010000016.1"/>
</dbReference>
<gene>
    <name evidence="1" type="ORF">GCM10010151_26300</name>
</gene>